<evidence type="ECO:0000313" key="2">
    <source>
        <dbReference type="EMBL" id="OBA23029.1"/>
    </source>
</evidence>
<feature type="region of interest" description="Disordered" evidence="1">
    <location>
        <begin position="178"/>
        <end position="279"/>
    </location>
</feature>
<keyword evidence="3" id="KW-1185">Reference proteome</keyword>
<feature type="compositionally biased region" description="Basic and acidic residues" evidence="1">
    <location>
        <begin position="51"/>
        <end position="62"/>
    </location>
</feature>
<accession>A0A1A0HFU4</accession>
<dbReference type="OrthoDB" id="4086209at2759"/>
<comment type="caution">
    <text evidence="2">The sequence shown here is derived from an EMBL/GenBank/DDBJ whole genome shotgun (WGS) entry which is preliminary data.</text>
</comment>
<gene>
    <name evidence="2" type="ORF">METBIDRAFT_29571</name>
</gene>
<dbReference type="Proteomes" id="UP000092555">
    <property type="component" value="Unassembled WGS sequence"/>
</dbReference>
<feature type="region of interest" description="Disordered" evidence="1">
    <location>
        <begin position="51"/>
        <end position="78"/>
    </location>
</feature>
<feature type="compositionally biased region" description="Basic and acidic residues" evidence="1">
    <location>
        <begin position="259"/>
        <end position="270"/>
    </location>
</feature>
<dbReference type="EMBL" id="LXTC01000001">
    <property type="protein sequence ID" value="OBA23029.1"/>
    <property type="molecule type" value="Genomic_DNA"/>
</dbReference>
<feature type="compositionally biased region" description="Polar residues" evidence="1">
    <location>
        <begin position="224"/>
        <end position="236"/>
    </location>
</feature>
<dbReference type="AlphaFoldDB" id="A0A1A0HFU4"/>
<proteinExistence type="predicted"/>
<dbReference type="GeneID" id="30028416"/>
<evidence type="ECO:0000256" key="1">
    <source>
        <dbReference type="SAM" id="MobiDB-lite"/>
    </source>
</evidence>
<dbReference type="STRING" id="869754.A0A1A0HFU4"/>
<protein>
    <submittedName>
        <fullName evidence="2">Uncharacterized protein</fullName>
    </submittedName>
</protein>
<organism evidence="2 3">
    <name type="scientific">Metschnikowia bicuspidata var. bicuspidata NRRL YB-4993</name>
    <dbReference type="NCBI Taxonomy" id="869754"/>
    <lineage>
        <taxon>Eukaryota</taxon>
        <taxon>Fungi</taxon>
        <taxon>Dikarya</taxon>
        <taxon>Ascomycota</taxon>
        <taxon>Saccharomycotina</taxon>
        <taxon>Pichiomycetes</taxon>
        <taxon>Metschnikowiaceae</taxon>
        <taxon>Metschnikowia</taxon>
    </lineage>
</organism>
<feature type="region of interest" description="Disordered" evidence="1">
    <location>
        <begin position="131"/>
        <end position="152"/>
    </location>
</feature>
<name>A0A1A0HFU4_9ASCO</name>
<reference evidence="2 3" key="1">
    <citation type="submission" date="2016-05" db="EMBL/GenBank/DDBJ databases">
        <title>Comparative genomics of biotechnologically important yeasts.</title>
        <authorList>
            <consortium name="DOE Joint Genome Institute"/>
            <person name="Riley R."/>
            <person name="Haridas S."/>
            <person name="Wolfe K.H."/>
            <person name="Lopes M.R."/>
            <person name="Hittinger C.T."/>
            <person name="Goker M."/>
            <person name="Salamov A."/>
            <person name="Wisecaver J."/>
            <person name="Long T.M."/>
            <person name="Aerts A.L."/>
            <person name="Barry K."/>
            <person name="Choi C."/>
            <person name="Clum A."/>
            <person name="Coughlan A.Y."/>
            <person name="Deshpande S."/>
            <person name="Douglass A.P."/>
            <person name="Hanson S.J."/>
            <person name="Klenk H.-P."/>
            <person name="LaButti K."/>
            <person name="Lapidus A."/>
            <person name="Lindquist E."/>
            <person name="Lipzen A."/>
            <person name="Meier-kolthoff J.P."/>
            <person name="Ohm R.A."/>
            <person name="Otillar R.P."/>
            <person name="Pangilinan J."/>
            <person name="Peng Y."/>
            <person name="Rokas A."/>
            <person name="Rosa C.A."/>
            <person name="Scheuner C."/>
            <person name="Sibirny A.A."/>
            <person name="Slot J.C."/>
            <person name="Stielow J.B."/>
            <person name="Sun H."/>
            <person name="Kurtzman C.P."/>
            <person name="Blackwell M."/>
            <person name="Grigoriev I.V."/>
            <person name="Jeffries T.W."/>
        </authorList>
    </citation>
    <scope>NUCLEOTIDE SEQUENCE [LARGE SCALE GENOMIC DNA]</scope>
    <source>
        <strain evidence="2 3">NRRL YB-4993</strain>
    </source>
</reference>
<dbReference type="RefSeq" id="XP_018713510.1">
    <property type="nucleotide sequence ID" value="XM_018855440.1"/>
</dbReference>
<evidence type="ECO:0000313" key="3">
    <source>
        <dbReference type="Proteomes" id="UP000092555"/>
    </source>
</evidence>
<sequence length="485" mass="52233">MASLINGDLTESYFHLSLDHSDPGSASDDLSVHTMDEFLAYLRLARAHDASARGGTAERDFPGDEAAGGRRAAYESPFQRADRARRHFSDPVLAPGALQLTPLPAGRGGAAKNGPAAARQDDFFGALRQHGPAARTAAQHAPNAAAGRGAAPATPGIDVEALFRAFQPLLDQYLRAQNAPPQGESRAPPHASHAPDSDPDSAADDTFDRPKHAGARPARPELSSPVTSPPQSSGDSQFCFDKSTEVEHSDGCQQIAVPEQKRPRAPRLELGDLTVDEIDMDLGPREAEDAARRQAAESHGESLAAMRLKLDQYQRDNAGMQNELGYLRGQVDALLQAASESRQAAADAPGACSDAGALPVETRPIPGVAGGGLDAFQDNLPQQFRPFYERLQLHKVDALGDSEKSNLIKNLMLLLLVSDFDHLSVMTPKVGAYLRITTAFLDSLHAKLYPDQDMQPLQYLRNYNIDINDGLEACLDGMRRLLFEA</sequence>